<dbReference type="InterPro" id="IPR036388">
    <property type="entry name" value="WH-like_DNA-bd_sf"/>
</dbReference>
<evidence type="ECO:0000256" key="1">
    <source>
        <dbReference type="SAM" id="MobiDB-lite"/>
    </source>
</evidence>
<dbReference type="EMBL" id="FNXG01000002">
    <property type="protein sequence ID" value="SEH90775.1"/>
    <property type="molecule type" value="Genomic_DNA"/>
</dbReference>
<dbReference type="PANTHER" id="PTHR33164:SF43">
    <property type="entry name" value="HTH-TYPE TRANSCRIPTIONAL REPRESSOR YETL"/>
    <property type="match status" value="1"/>
</dbReference>
<organism evidence="3 4">
    <name type="scientific">Paracoccus alkenifer</name>
    <dbReference type="NCBI Taxonomy" id="65735"/>
    <lineage>
        <taxon>Bacteria</taxon>
        <taxon>Pseudomonadati</taxon>
        <taxon>Pseudomonadota</taxon>
        <taxon>Alphaproteobacteria</taxon>
        <taxon>Rhodobacterales</taxon>
        <taxon>Paracoccaceae</taxon>
        <taxon>Paracoccus</taxon>
    </lineage>
</organism>
<feature type="domain" description="HTH marR-type" evidence="2">
    <location>
        <begin position="20"/>
        <end position="156"/>
    </location>
</feature>
<dbReference type="SMART" id="SM00347">
    <property type="entry name" value="HTH_MARR"/>
    <property type="match status" value="1"/>
</dbReference>
<feature type="region of interest" description="Disordered" evidence="1">
    <location>
        <begin position="160"/>
        <end position="186"/>
    </location>
</feature>
<evidence type="ECO:0000259" key="2">
    <source>
        <dbReference type="PROSITE" id="PS50995"/>
    </source>
</evidence>
<feature type="compositionally biased region" description="Gly residues" evidence="1">
    <location>
        <begin position="166"/>
        <end position="186"/>
    </location>
</feature>
<gene>
    <name evidence="3" type="ORF">SAMN04488075_1752</name>
</gene>
<proteinExistence type="predicted"/>
<name>A0A1H6LWH1_9RHOB</name>
<sequence length="186" mass="19931">MVMSMRRGDEYGMPQATEAGAELTGLILALFRTSNRTLAWGDRLVAPLGLTSARWQVLGAIALAEHPQPVAWLARDLGANRQNVQRIVNDLLAEGLVTLEPNPHHRRARLVVLTDKGRAAYETALARYTPRVNALAEALSLPQIETARQVLATLRELIEAEDDTGEGTGDGTGNSTGDGGNREGGG</sequence>
<dbReference type="PANTHER" id="PTHR33164">
    <property type="entry name" value="TRANSCRIPTIONAL REGULATOR, MARR FAMILY"/>
    <property type="match status" value="1"/>
</dbReference>
<dbReference type="SUPFAM" id="SSF46785">
    <property type="entry name" value="Winged helix' DNA-binding domain"/>
    <property type="match status" value="1"/>
</dbReference>
<dbReference type="InterPro" id="IPR039422">
    <property type="entry name" value="MarR/SlyA-like"/>
</dbReference>
<dbReference type="PROSITE" id="PS50995">
    <property type="entry name" value="HTH_MARR_2"/>
    <property type="match status" value="1"/>
</dbReference>
<dbReference type="GO" id="GO:0006950">
    <property type="term" value="P:response to stress"/>
    <property type="evidence" value="ECO:0007669"/>
    <property type="project" value="TreeGrafter"/>
</dbReference>
<dbReference type="GO" id="GO:0003700">
    <property type="term" value="F:DNA-binding transcription factor activity"/>
    <property type="evidence" value="ECO:0007669"/>
    <property type="project" value="InterPro"/>
</dbReference>
<dbReference type="Gene3D" id="1.10.10.10">
    <property type="entry name" value="Winged helix-like DNA-binding domain superfamily/Winged helix DNA-binding domain"/>
    <property type="match status" value="1"/>
</dbReference>
<keyword evidence="3" id="KW-0238">DNA-binding</keyword>
<dbReference type="Proteomes" id="UP000199125">
    <property type="component" value="Unassembled WGS sequence"/>
</dbReference>
<accession>A0A1H6LWH1</accession>
<dbReference type="InterPro" id="IPR036390">
    <property type="entry name" value="WH_DNA-bd_sf"/>
</dbReference>
<dbReference type="Pfam" id="PF12802">
    <property type="entry name" value="MarR_2"/>
    <property type="match status" value="1"/>
</dbReference>
<reference evidence="4" key="1">
    <citation type="submission" date="2016-10" db="EMBL/GenBank/DDBJ databases">
        <authorList>
            <person name="Varghese N."/>
            <person name="Submissions S."/>
        </authorList>
    </citation>
    <scope>NUCLEOTIDE SEQUENCE [LARGE SCALE GENOMIC DNA]</scope>
    <source>
        <strain evidence="4">DSM 11593</strain>
    </source>
</reference>
<dbReference type="GO" id="GO:0003677">
    <property type="term" value="F:DNA binding"/>
    <property type="evidence" value="ECO:0007669"/>
    <property type="project" value="UniProtKB-KW"/>
</dbReference>
<evidence type="ECO:0000313" key="3">
    <source>
        <dbReference type="EMBL" id="SEH90775.1"/>
    </source>
</evidence>
<dbReference type="RefSeq" id="WP_245728682.1">
    <property type="nucleotide sequence ID" value="NZ_FNXG01000002.1"/>
</dbReference>
<dbReference type="STRING" id="65735.SAMN04488075_1752"/>
<protein>
    <submittedName>
        <fullName evidence="3">DNA-binding transcriptional regulator, MarR family</fullName>
    </submittedName>
</protein>
<keyword evidence="4" id="KW-1185">Reference proteome</keyword>
<evidence type="ECO:0000313" key="4">
    <source>
        <dbReference type="Proteomes" id="UP000199125"/>
    </source>
</evidence>
<dbReference type="InterPro" id="IPR000835">
    <property type="entry name" value="HTH_MarR-typ"/>
</dbReference>
<dbReference type="AlphaFoldDB" id="A0A1H6LWH1"/>